<name>A0ABS6WLT9_9HYPH</name>
<dbReference type="RefSeq" id="WP_219200833.1">
    <property type="nucleotide sequence ID" value="NZ_JAHWQX010000002.1"/>
</dbReference>
<evidence type="ECO:0000313" key="3">
    <source>
        <dbReference type="Proteomes" id="UP001430804"/>
    </source>
</evidence>
<feature type="transmembrane region" description="Helical" evidence="1">
    <location>
        <begin position="109"/>
        <end position="131"/>
    </location>
</feature>
<feature type="transmembrane region" description="Helical" evidence="1">
    <location>
        <begin position="6"/>
        <end position="27"/>
    </location>
</feature>
<organism evidence="2 3">
    <name type="scientific">Pseudohoeflea coraliihabitans</name>
    <dbReference type="NCBI Taxonomy" id="2860393"/>
    <lineage>
        <taxon>Bacteria</taxon>
        <taxon>Pseudomonadati</taxon>
        <taxon>Pseudomonadota</taxon>
        <taxon>Alphaproteobacteria</taxon>
        <taxon>Hyphomicrobiales</taxon>
        <taxon>Rhizobiaceae</taxon>
        <taxon>Pseudohoeflea</taxon>
    </lineage>
</organism>
<keyword evidence="3" id="KW-1185">Reference proteome</keyword>
<evidence type="ECO:0000313" key="2">
    <source>
        <dbReference type="EMBL" id="MBW3096865.1"/>
    </source>
</evidence>
<comment type="caution">
    <text evidence="2">The sequence shown here is derived from an EMBL/GenBank/DDBJ whole genome shotgun (WGS) entry which is preliminary data.</text>
</comment>
<dbReference type="Proteomes" id="UP001430804">
    <property type="component" value="Unassembled WGS sequence"/>
</dbReference>
<feature type="transmembrane region" description="Helical" evidence="1">
    <location>
        <begin position="34"/>
        <end position="57"/>
    </location>
</feature>
<dbReference type="EMBL" id="JAHWQX010000002">
    <property type="protein sequence ID" value="MBW3096865.1"/>
    <property type="molecule type" value="Genomic_DNA"/>
</dbReference>
<accession>A0ABS6WLT9</accession>
<dbReference type="Pfam" id="PF14108">
    <property type="entry name" value="ABA4-like"/>
    <property type="match status" value="1"/>
</dbReference>
<sequence length="156" mass="16844">MNFETLFSTASIIAMTGWLFLLASPLIPVWSDRIAGTLLPAVLSLGYLALLIVPSSASGGGFGTLAEVMALFSYRQAALAGWIHFLAFDLFLGAWVCRKARSEDVRFWLVAPCLPLIFLFGPAGLLAFQAIRAIRNRMSQTRAPVAGVQGPAIKED</sequence>
<proteinExistence type="predicted"/>
<keyword evidence="1" id="KW-0472">Membrane</keyword>
<reference evidence="2" key="1">
    <citation type="submission" date="2021-07" db="EMBL/GenBank/DDBJ databases">
        <title>Pseudohoeflea marina sp. nov. a polyhydroxyalcanoate-producing bacterium.</title>
        <authorList>
            <person name="Zheng W."/>
            <person name="Yu S."/>
            <person name="Huang Y."/>
        </authorList>
    </citation>
    <scope>NUCLEOTIDE SEQUENCE</scope>
    <source>
        <strain evidence="2">DP4N28-3</strain>
    </source>
</reference>
<feature type="transmembrane region" description="Helical" evidence="1">
    <location>
        <begin position="77"/>
        <end position="97"/>
    </location>
</feature>
<keyword evidence="1" id="KW-0812">Transmembrane</keyword>
<keyword evidence="1" id="KW-1133">Transmembrane helix</keyword>
<protein>
    <submittedName>
        <fullName evidence="2">DUF4281 domain-containing protein</fullName>
    </submittedName>
</protein>
<gene>
    <name evidence="2" type="ORF">KY465_06200</name>
</gene>
<dbReference type="InterPro" id="IPR025461">
    <property type="entry name" value="ABA4-like"/>
</dbReference>
<evidence type="ECO:0000256" key="1">
    <source>
        <dbReference type="SAM" id="Phobius"/>
    </source>
</evidence>